<dbReference type="NCBIfam" id="TIGR00696">
    <property type="entry name" value="wecG_tagA_cpsF"/>
    <property type="match status" value="1"/>
</dbReference>
<protein>
    <recommendedName>
        <fullName evidence="5">N-acetylglucosaminyldiphosphoundecaprenol N-acetyl-beta-D-mannosaminyltransferase</fullName>
    </recommendedName>
</protein>
<organism evidence="3 4">
    <name type="scientific">Amycolatopsis dongchuanensis</name>
    <dbReference type="NCBI Taxonomy" id="1070866"/>
    <lineage>
        <taxon>Bacteria</taxon>
        <taxon>Bacillati</taxon>
        <taxon>Actinomycetota</taxon>
        <taxon>Actinomycetes</taxon>
        <taxon>Pseudonocardiales</taxon>
        <taxon>Pseudonocardiaceae</taxon>
        <taxon>Amycolatopsis</taxon>
    </lineage>
</organism>
<dbReference type="EMBL" id="BAABIB010000101">
    <property type="protein sequence ID" value="GAA5172743.1"/>
    <property type="molecule type" value="Genomic_DNA"/>
</dbReference>
<dbReference type="CDD" id="cd06533">
    <property type="entry name" value="Glyco_transf_WecG_TagA"/>
    <property type="match status" value="1"/>
</dbReference>
<evidence type="ECO:0000313" key="4">
    <source>
        <dbReference type="Proteomes" id="UP001500192"/>
    </source>
</evidence>
<reference evidence="4" key="1">
    <citation type="journal article" date="2019" name="Int. J. Syst. Evol. Microbiol.">
        <title>The Global Catalogue of Microorganisms (GCM) 10K type strain sequencing project: providing services to taxonomists for standard genome sequencing and annotation.</title>
        <authorList>
            <consortium name="The Broad Institute Genomics Platform"/>
            <consortium name="The Broad Institute Genome Sequencing Center for Infectious Disease"/>
            <person name="Wu L."/>
            <person name="Ma J."/>
        </authorList>
    </citation>
    <scope>NUCLEOTIDE SEQUENCE [LARGE SCALE GENOMIC DNA]</scope>
    <source>
        <strain evidence="4">JCM 18054</strain>
    </source>
</reference>
<sequence length="272" mass="28985">MPVMDAETSTVPVGAVRISPLSETEIVDEVIGGWQRRAGGWIVTANVDIVRATTRDPRLAGLVAQADFVVADGMPVVWTAKLSSGRAFDRVTGASLVFSLTEAAARSGRSVYLLGGEPGVPEAAAEVLSSRYPGLRIAGTDSPPFGFERSAAARAEVTAKLVEAKPDLVLVGLGFPKQEELIAGVRADLPSAWYLGCGAGIPMAAGQFRRAPELVQRMGAEWLHRLALEPRRLARRYLQDDTPFAVRLLTGALLRRAAAKVEPRPTALPVEP</sequence>
<evidence type="ECO:0008006" key="5">
    <source>
        <dbReference type="Google" id="ProtNLM"/>
    </source>
</evidence>
<evidence type="ECO:0000313" key="3">
    <source>
        <dbReference type="EMBL" id="GAA5172743.1"/>
    </source>
</evidence>
<accession>A0ABP9R9F8</accession>
<keyword evidence="2" id="KW-0808">Transferase</keyword>
<dbReference type="Pfam" id="PF03808">
    <property type="entry name" value="Glyco_tran_WecG"/>
    <property type="match status" value="1"/>
</dbReference>
<gene>
    <name evidence="3" type="ORF">GCM10023214_54560</name>
</gene>
<evidence type="ECO:0000256" key="1">
    <source>
        <dbReference type="ARBA" id="ARBA00022676"/>
    </source>
</evidence>
<dbReference type="PANTHER" id="PTHR34136:SF1">
    <property type="entry name" value="UDP-N-ACETYL-D-MANNOSAMINURONIC ACID TRANSFERASE"/>
    <property type="match status" value="1"/>
</dbReference>
<evidence type="ECO:0000256" key="2">
    <source>
        <dbReference type="ARBA" id="ARBA00022679"/>
    </source>
</evidence>
<comment type="caution">
    <text evidence="3">The sequence shown here is derived from an EMBL/GenBank/DDBJ whole genome shotgun (WGS) entry which is preliminary data.</text>
</comment>
<dbReference type="Proteomes" id="UP001500192">
    <property type="component" value="Unassembled WGS sequence"/>
</dbReference>
<proteinExistence type="predicted"/>
<name>A0ABP9R9F8_9PSEU</name>
<keyword evidence="4" id="KW-1185">Reference proteome</keyword>
<keyword evidence="1" id="KW-0328">Glycosyltransferase</keyword>
<dbReference type="PANTHER" id="PTHR34136">
    <property type="match status" value="1"/>
</dbReference>
<dbReference type="InterPro" id="IPR004629">
    <property type="entry name" value="WecG_TagA_CpsF"/>
</dbReference>